<evidence type="ECO:0000313" key="2">
    <source>
        <dbReference type="Proteomes" id="UP001548189"/>
    </source>
</evidence>
<reference evidence="1 2" key="1">
    <citation type="submission" date="2024-06" db="EMBL/GenBank/DDBJ databases">
        <authorList>
            <person name="Li F."/>
        </authorList>
    </citation>
    <scope>NUCLEOTIDE SEQUENCE [LARGE SCALE GENOMIC DNA]</scope>
    <source>
        <strain evidence="1 2">GXAS 311</strain>
    </source>
</reference>
<organism evidence="1 2">
    <name type="scientific">Aliikangiella maris</name>
    <dbReference type="NCBI Taxonomy" id="3162458"/>
    <lineage>
        <taxon>Bacteria</taxon>
        <taxon>Pseudomonadati</taxon>
        <taxon>Pseudomonadota</taxon>
        <taxon>Gammaproteobacteria</taxon>
        <taxon>Oceanospirillales</taxon>
        <taxon>Pleioneaceae</taxon>
        <taxon>Aliikangiella</taxon>
    </lineage>
</organism>
<accession>A0ABV2BZH7</accession>
<sequence length="55" mass="6147">MKISLINIEWSEKETEVIINAVKQWLLGGVGVSNLLKKDKASTKELSSDENNDET</sequence>
<dbReference type="EMBL" id="JBEVCJ010000047">
    <property type="protein sequence ID" value="MET1257334.1"/>
    <property type="molecule type" value="Genomic_DNA"/>
</dbReference>
<dbReference type="RefSeq" id="WP_353897918.1">
    <property type="nucleotide sequence ID" value="NZ_JBEVCJ010000047.1"/>
</dbReference>
<dbReference type="Proteomes" id="UP001548189">
    <property type="component" value="Unassembled WGS sequence"/>
</dbReference>
<keyword evidence="2" id="KW-1185">Reference proteome</keyword>
<protein>
    <submittedName>
        <fullName evidence="1">Uncharacterized protein</fullName>
    </submittedName>
</protein>
<evidence type="ECO:0000313" key="1">
    <source>
        <dbReference type="EMBL" id="MET1257334.1"/>
    </source>
</evidence>
<proteinExistence type="predicted"/>
<comment type="caution">
    <text evidence="1">The sequence shown here is derived from an EMBL/GenBank/DDBJ whole genome shotgun (WGS) entry which is preliminary data.</text>
</comment>
<name>A0ABV2BZH7_9GAMM</name>
<gene>
    <name evidence="1" type="ORF">ABVT43_19505</name>
</gene>